<dbReference type="STRING" id="1089305.SAMN05444148_2301"/>
<reference evidence="3" key="1">
    <citation type="submission" date="2016-11" db="EMBL/GenBank/DDBJ databases">
        <authorList>
            <person name="Varghese N."/>
            <person name="Submissions S."/>
        </authorList>
    </citation>
    <scope>NUCLEOTIDE SEQUENCE [LARGE SCALE GENOMIC DNA]</scope>
    <source>
        <strain evidence="3">DSM 25330</strain>
    </source>
</reference>
<dbReference type="Proteomes" id="UP000184522">
    <property type="component" value="Unassembled WGS sequence"/>
</dbReference>
<feature type="domain" description="DNA mimic protein DMP19 C-terminal" evidence="1">
    <location>
        <begin position="36"/>
        <end position="148"/>
    </location>
</feature>
<keyword evidence="3" id="KW-1185">Reference proteome</keyword>
<name>A0A1M5TYK1_9FLAO</name>
<dbReference type="Pfam" id="PF14300">
    <property type="entry name" value="DMP19"/>
    <property type="match status" value="1"/>
</dbReference>
<protein>
    <recommendedName>
        <fullName evidence="1">DNA mimic protein DMP19 C-terminal domain-containing protein</fullName>
    </recommendedName>
</protein>
<gene>
    <name evidence="2" type="ORF">SAMN05444148_2301</name>
</gene>
<evidence type="ECO:0000313" key="3">
    <source>
        <dbReference type="Proteomes" id="UP000184522"/>
    </source>
</evidence>
<dbReference type="RefSeq" id="WP_073086551.1">
    <property type="nucleotide sequence ID" value="NZ_FQWS01000002.1"/>
</dbReference>
<dbReference type="EMBL" id="FQWS01000002">
    <property type="protein sequence ID" value="SHH55463.1"/>
    <property type="molecule type" value="Genomic_DNA"/>
</dbReference>
<organism evidence="2 3">
    <name type="scientific">Winogradskyella jejuensis</name>
    <dbReference type="NCBI Taxonomy" id="1089305"/>
    <lineage>
        <taxon>Bacteria</taxon>
        <taxon>Pseudomonadati</taxon>
        <taxon>Bacteroidota</taxon>
        <taxon>Flavobacteriia</taxon>
        <taxon>Flavobacteriales</taxon>
        <taxon>Flavobacteriaceae</taxon>
        <taxon>Winogradskyella</taxon>
    </lineage>
</organism>
<evidence type="ECO:0000259" key="1">
    <source>
        <dbReference type="Pfam" id="PF14300"/>
    </source>
</evidence>
<dbReference type="Gene3D" id="1.20.1420.60">
    <property type="match status" value="1"/>
</dbReference>
<dbReference type="InterPro" id="IPR025402">
    <property type="entry name" value="DMP19_C"/>
</dbReference>
<dbReference type="AlphaFoldDB" id="A0A1M5TYK1"/>
<dbReference type="OrthoDB" id="7989464at2"/>
<proteinExistence type="predicted"/>
<sequence length="155" mass="17779">MTEIDFALSQESDTDKIELVGTVLWNKSHKAGHFTKLSKAEQNFVFIDIFESEINNNGLFGFFYNTSGEYAHEVLQAFQDIDAHKTALIINDAISIFEALPIPKDIIERRRIILKSKDYLSSHWSKLDDALINVNEDIVTLMIAYIAARKTDFEY</sequence>
<evidence type="ECO:0000313" key="2">
    <source>
        <dbReference type="EMBL" id="SHH55463.1"/>
    </source>
</evidence>
<accession>A0A1M5TYK1</accession>